<sequence>MDPEQRSPSPSTTPHVLARIGALILSLGTAGLLVAQAGLGGCTSTTTADPEPRSASPAPSPTPADPILPAPSPANAAQQPSGAQLPGAQPAQPAASQTPPPPSFFPGSKSGVFPVPDPGFGTAGTRPTSEPAVTVTRPQGTP</sequence>
<dbReference type="RefSeq" id="WP_044245882.1">
    <property type="nucleotide sequence ID" value="NZ_ASRX01000045.1"/>
</dbReference>
<dbReference type="PRINTS" id="PR01217">
    <property type="entry name" value="PRICHEXTENSN"/>
</dbReference>
<gene>
    <name evidence="3" type="ORF">CAP_5482</name>
</gene>
<protein>
    <submittedName>
        <fullName evidence="3">Uncharacterized protein</fullName>
    </submittedName>
</protein>
<organism evidence="3 4">
    <name type="scientific">Chondromyces apiculatus DSM 436</name>
    <dbReference type="NCBI Taxonomy" id="1192034"/>
    <lineage>
        <taxon>Bacteria</taxon>
        <taxon>Pseudomonadati</taxon>
        <taxon>Myxococcota</taxon>
        <taxon>Polyangia</taxon>
        <taxon>Polyangiales</taxon>
        <taxon>Polyangiaceae</taxon>
        <taxon>Chondromyces</taxon>
    </lineage>
</organism>
<reference evidence="3 4" key="1">
    <citation type="submission" date="2013-05" db="EMBL/GenBank/DDBJ databases">
        <title>Genome assembly of Chondromyces apiculatus DSM 436.</title>
        <authorList>
            <person name="Sharma G."/>
            <person name="Khatri I."/>
            <person name="Kaur C."/>
            <person name="Mayilraj S."/>
            <person name="Subramanian S."/>
        </authorList>
    </citation>
    <scope>NUCLEOTIDE SEQUENCE [LARGE SCALE GENOMIC DNA]</scope>
    <source>
        <strain evidence="3 4">DSM 436</strain>
    </source>
</reference>
<evidence type="ECO:0000313" key="3">
    <source>
        <dbReference type="EMBL" id="EYF03498.1"/>
    </source>
</evidence>
<dbReference type="AlphaFoldDB" id="A0A017T2P3"/>
<keyword evidence="2" id="KW-0472">Membrane</keyword>
<feature type="compositionally biased region" description="Pro residues" evidence="1">
    <location>
        <begin position="58"/>
        <end position="72"/>
    </location>
</feature>
<keyword evidence="2" id="KW-1133">Transmembrane helix</keyword>
<dbReference type="Proteomes" id="UP000019678">
    <property type="component" value="Unassembled WGS sequence"/>
</dbReference>
<evidence type="ECO:0000256" key="1">
    <source>
        <dbReference type="SAM" id="MobiDB-lite"/>
    </source>
</evidence>
<feature type="compositionally biased region" description="Low complexity" evidence="1">
    <location>
        <begin position="105"/>
        <end position="114"/>
    </location>
</feature>
<feature type="compositionally biased region" description="Low complexity" evidence="1">
    <location>
        <begin position="73"/>
        <end position="97"/>
    </location>
</feature>
<name>A0A017T2P3_9BACT</name>
<accession>A0A017T2P3</accession>
<keyword evidence="4" id="KW-1185">Reference proteome</keyword>
<evidence type="ECO:0000313" key="4">
    <source>
        <dbReference type="Proteomes" id="UP000019678"/>
    </source>
</evidence>
<dbReference type="EMBL" id="ASRX01000045">
    <property type="protein sequence ID" value="EYF03498.1"/>
    <property type="molecule type" value="Genomic_DNA"/>
</dbReference>
<proteinExistence type="predicted"/>
<keyword evidence="2" id="KW-0812">Transmembrane</keyword>
<dbReference type="STRING" id="1192034.CAP_5482"/>
<evidence type="ECO:0000256" key="2">
    <source>
        <dbReference type="SAM" id="Phobius"/>
    </source>
</evidence>
<feature type="region of interest" description="Disordered" evidence="1">
    <location>
        <begin position="40"/>
        <end position="142"/>
    </location>
</feature>
<comment type="caution">
    <text evidence="3">The sequence shown here is derived from an EMBL/GenBank/DDBJ whole genome shotgun (WGS) entry which is preliminary data.</text>
</comment>
<feature type="transmembrane region" description="Helical" evidence="2">
    <location>
        <begin position="16"/>
        <end position="35"/>
    </location>
</feature>